<feature type="region of interest" description="Disordered" evidence="1">
    <location>
        <begin position="136"/>
        <end position="404"/>
    </location>
</feature>
<feature type="compositionally biased region" description="Low complexity" evidence="1">
    <location>
        <begin position="728"/>
        <end position="777"/>
    </location>
</feature>
<feature type="compositionally biased region" description="Low complexity" evidence="1">
    <location>
        <begin position="640"/>
        <end position="707"/>
    </location>
</feature>
<reference evidence="2 3" key="1">
    <citation type="journal article" date="2015" name="Sci. Rep.">
        <title>Chromosome-level genome map provides insights into diverse defense mechanisms in the medicinal fungus Ganoderma sinense.</title>
        <authorList>
            <person name="Zhu Y."/>
            <person name="Xu J."/>
            <person name="Sun C."/>
            <person name="Zhou S."/>
            <person name="Xu H."/>
            <person name="Nelson D.R."/>
            <person name="Qian J."/>
            <person name="Song J."/>
            <person name="Luo H."/>
            <person name="Xiang L."/>
            <person name="Li Y."/>
            <person name="Xu Z."/>
            <person name="Ji A."/>
            <person name="Wang L."/>
            <person name="Lu S."/>
            <person name="Hayward A."/>
            <person name="Sun W."/>
            <person name="Li X."/>
            <person name="Schwartz D.C."/>
            <person name="Wang Y."/>
            <person name="Chen S."/>
        </authorList>
    </citation>
    <scope>NUCLEOTIDE SEQUENCE [LARGE SCALE GENOMIC DNA]</scope>
    <source>
        <strain evidence="2 3">ZZ0214-1</strain>
    </source>
</reference>
<feature type="compositionally biased region" description="Low complexity" evidence="1">
    <location>
        <begin position="882"/>
        <end position="921"/>
    </location>
</feature>
<feature type="compositionally biased region" description="Polar residues" evidence="1">
    <location>
        <begin position="1071"/>
        <end position="1110"/>
    </location>
</feature>
<dbReference type="GO" id="GO:0006405">
    <property type="term" value="P:RNA export from nucleus"/>
    <property type="evidence" value="ECO:0007669"/>
    <property type="project" value="TreeGrafter"/>
</dbReference>
<feature type="region of interest" description="Disordered" evidence="1">
    <location>
        <begin position="472"/>
        <end position="1128"/>
    </location>
</feature>
<feature type="compositionally biased region" description="Basic and acidic residues" evidence="1">
    <location>
        <begin position="207"/>
        <end position="216"/>
    </location>
</feature>
<dbReference type="GO" id="GO:0008139">
    <property type="term" value="F:nuclear localization sequence binding"/>
    <property type="evidence" value="ECO:0007669"/>
    <property type="project" value="TreeGrafter"/>
</dbReference>
<gene>
    <name evidence="2" type="ORF">GSI_00698</name>
</gene>
<keyword evidence="3" id="KW-1185">Reference proteome</keyword>
<feature type="compositionally biased region" description="Low complexity" evidence="1">
    <location>
        <begin position="930"/>
        <end position="939"/>
    </location>
</feature>
<dbReference type="GO" id="GO:0005643">
    <property type="term" value="C:nuclear pore"/>
    <property type="evidence" value="ECO:0007669"/>
    <property type="project" value="TreeGrafter"/>
</dbReference>
<feature type="compositionally biased region" description="Polar residues" evidence="1">
    <location>
        <begin position="778"/>
        <end position="810"/>
    </location>
</feature>
<evidence type="ECO:0000313" key="2">
    <source>
        <dbReference type="EMBL" id="PIL37006.1"/>
    </source>
</evidence>
<protein>
    <submittedName>
        <fullName evidence="2">Transporter</fullName>
    </submittedName>
</protein>
<feature type="compositionally biased region" description="Low complexity" evidence="1">
    <location>
        <begin position="946"/>
        <end position="957"/>
    </location>
</feature>
<organism evidence="2 3">
    <name type="scientific">Ganoderma sinense ZZ0214-1</name>
    <dbReference type="NCBI Taxonomy" id="1077348"/>
    <lineage>
        <taxon>Eukaryota</taxon>
        <taxon>Fungi</taxon>
        <taxon>Dikarya</taxon>
        <taxon>Basidiomycota</taxon>
        <taxon>Agaricomycotina</taxon>
        <taxon>Agaricomycetes</taxon>
        <taxon>Polyporales</taxon>
        <taxon>Polyporaceae</taxon>
        <taxon>Ganoderma</taxon>
    </lineage>
</organism>
<feature type="region of interest" description="Disordered" evidence="1">
    <location>
        <begin position="1146"/>
        <end position="1171"/>
    </location>
</feature>
<evidence type="ECO:0000313" key="3">
    <source>
        <dbReference type="Proteomes" id="UP000230002"/>
    </source>
</evidence>
<dbReference type="PANTHER" id="PTHR23193:SF5">
    <property type="entry name" value="NUCLEAR ENVELOPE PORE MEMBRANE PROTEIN POM 121C-RELATED"/>
    <property type="match status" value="1"/>
</dbReference>
<dbReference type="STRING" id="1077348.A0A2G8STA7"/>
<feature type="compositionally biased region" description="Acidic residues" evidence="1">
    <location>
        <begin position="286"/>
        <end position="303"/>
    </location>
</feature>
<dbReference type="AlphaFoldDB" id="A0A2G8STA7"/>
<dbReference type="EMBL" id="AYKW01000001">
    <property type="protein sequence ID" value="PIL37006.1"/>
    <property type="molecule type" value="Genomic_DNA"/>
</dbReference>
<proteinExistence type="predicted"/>
<evidence type="ECO:0000256" key="1">
    <source>
        <dbReference type="SAM" id="MobiDB-lite"/>
    </source>
</evidence>
<sequence length="1191" mass="122784">MDYDESSDILGGRLHVSPQSSSAWSDPGQITLLLGLGLAAFYTWARLAPHYRQWKEMRYKKATRRRHGIPDDDNRPFNVAYAAAKQAQREGKGRPYLRDGPELVAGEGDTVAAPGLPIIPSFVKSVGYGTTYSSSSVKAEASQSTLDVPTVHSGSQRERTPQTLLRPLSNGSVSRKPRASGAKQPLATRTSYGKHALDDESDSEPEMLAKKSRVEGEELVDGDEQAEWHGSDEDMEVDEAQPVKRGSKRVASSEDEEGLDHSRTVRRDKRARKVSLDKSAQSPDESMGEELEDDEDDGGEDVEDVARGKKRDRVEAGSTFGGDDYMMDDEGEKPKRRRRKGRVSNKFGESLSRGQKRGRGSHSTESDDSESERPRQKAMRKKRGRKSQEDIVPLSNDPLCKGRPIGEEWESHGILFKVGPNGQRLRQELVKKSRSKFPMPSDSQHPDRRAHVDVYVEVWLSEEEYKLAKERHELAWQDSSPTPPELQGPVDVPGSPSKTAGKNLLWSSTISSRESPVKRGPLKQSVTTNAGLRVAMFPPPPALSTRRISSVYHPPASPAAESPKLQKTKSYSKWEKQDLEAAAMSKIRDRQQSARIANGTKASPLSTTPSTTPAAPASTTTPTLFGTSSMAASDKVTEKPSASAAPPTFSFPPSSTAAAVSKSSTTELPKISSTPAPSTTSGAPSKPAPTLSFAPAFSSAATTSASAPQPPAPRTGSIPNFFAKPGDSATAPAPTPVSSTSSSIPNFFAKPAAAAGATPVTSAATTSTPASTAPQPTFSFGVTSTQPVSTATASSFGNPSTASSDLTKATEQAKAAPGASLLSRIGMGPPPSQPAAPSSPFSFAKPETTVSAGSTTDAVKIANPAPTLASASGPLKFNFGVAPKPASASSTTAPTITPTTTAPTAPSAPSVFAPAATSSTPKFSFGITGSSQPAAAPSAPTNPFGSATTNTAAPSSADKSPFSFGTPSPSANSSPFGVPSGTSSAPSPFGAAAASTPKPAEPSKPTFGFGATNGVQSTTNASPFGAPASGSSPSPFGSASSNAAKPAEAPKSAFSFGNTGSSSSAAPSPFGNATQKTDAQATKLTFGFGTSSAPAPSFGATNGAASQESKPTFGFGAPASSTTVASAAAPAAGSAAAPFSFNFGQASSTANSSSTTAASGPQANGGSFSFGAPSGGAFSFGSNSGQGQQQK</sequence>
<accession>A0A2G8STA7</accession>
<dbReference type="Proteomes" id="UP000230002">
    <property type="component" value="Unassembled WGS sequence"/>
</dbReference>
<feature type="compositionally biased region" description="Basic and acidic residues" evidence="1">
    <location>
        <begin position="304"/>
        <end position="315"/>
    </location>
</feature>
<name>A0A2G8STA7_9APHY</name>
<feature type="compositionally biased region" description="Low complexity" evidence="1">
    <location>
        <begin position="835"/>
        <end position="846"/>
    </location>
</feature>
<feature type="compositionally biased region" description="Polar residues" evidence="1">
    <location>
        <begin position="496"/>
        <end position="514"/>
    </location>
</feature>
<dbReference type="GO" id="GO:0006606">
    <property type="term" value="P:protein import into nucleus"/>
    <property type="evidence" value="ECO:0007669"/>
    <property type="project" value="TreeGrafter"/>
</dbReference>
<feature type="compositionally biased region" description="Low complexity" evidence="1">
    <location>
        <begin position="979"/>
        <end position="997"/>
    </location>
</feature>
<dbReference type="OrthoDB" id="9451547at2759"/>
<feature type="compositionally biased region" description="Polar residues" evidence="1">
    <location>
        <begin position="848"/>
        <end position="857"/>
    </location>
</feature>
<dbReference type="PANTHER" id="PTHR23193">
    <property type="entry name" value="NUCLEAR PORE COMPLEX PROTEIN NUP"/>
    <property type="match status" value="1"/>
</dbReference>
<dbReference type="InterPro" id="IPR026054">
    <property type="entry name" value="Nucleoporin"/>
</dbReference>
<feature type="compositionally biased region" description="Basic residues" evidence="1">
    <location>
        <begin position="334"/>
        <end position="343"/>
    </location>
</feature>
<feature type="compositionally biased region" description="Low complexity" evidence="1">
    <location>
        <begin position="1116"/>
        <end position="1128"/>
    </location>
</feature>
<feature type="compositionally biased region" description="Basic residues" evidence="1">
    <location>
        <begin position="376"/>
        <end position="385"/>
    </location>
</feature>
<dbReference type="GO" id="GO:0017056">
    <property type="term" value="F:structural constituent of nuclear pore"/>
    <property type="evidence" value="ECO:0007669"/>
    <property type="project" value="TreeGrafter"/>
</dbReference>
<feature type="compositionally biased region" description="Low complexity" evidence="1">
    <location>
        <begin position="1020"/>
        <end position="1044"/>
    </location>
</feature>
<feature type="compositionally biased region" description="Polar residues" evidence="1">
    <location>
        <begin position="963"/>
        <end position="975"/>
    </location>
</feature>
<comment type="caution">
    <text evidence="2">The sequence shown here is derived from an EMBL/GenBank/DDBJ whole genome shotgun (WGS) entry which is preliminary data.</text>
</comment>
<feature type="compositionally biased region" description="Low complexity" evidence="1">
    <location>
        <begin position="602"/>
        <end position="624"/>
    </location>
</feature>